<name>A0ACD3AYS6_9AGAR</name>
<protein>
    <submittedName>
        <fullName evidence="1">Uncharacterized protein</fullName>
    </submittedName>
</protein>
<accession>A0ACD3AYS6</accession>
<reference evidence="1 2" key="1">
    <citation type="journal article" date="2019" name="Nat. Ecol. Evol.">
        <title>Megaphylogeny resolves global patterns of mushroom evolution.</title>
        <authorList>
            <person name="Varga T."/>
            <person name="Krizsan K."/>
            <person name="Foldi C."/>
            <person name="Dima B."/>
            <person name="Sanchez-Garcia M."/>
            <person name="Sanchez-Ramirez S."/>
            <person name="Szollosi G.J."/>
            <person name="Szarkandi J.G."/>
            <person name="Papp V."/>
            <person name="Albert L."/>
            <person name="Andreopoulos W."/>
            <person name="Angelini C."/>
            <person name="Antonin V."/>
            <person name="Barry K.W."/>
            <person name="Bougher N.L."/>
            <person name="Buchanan P."/>
            <person name="Buyck B."/>
            <person name="Bense V."/>
            <person name="Catcheside P."/>
            <person name="Chovatia M."/>
            <person name="Cooper J."/>
            <person name="Damon W."/>
            <person name="Desjardin D."/>
            <person name="Finy P."/>
            <person name="Geml J."/>
            <person name="Haridas S."/>
            <person name="Hughes K."/>
            <person name="Justo A."/>
            <person name="Karasinski D."/>
            <person name="Kautmanova I."/>
            <person name="Kiss B."/>
            <person name="Kocsube S."/>
            <person name="Kotiranta H."/>
            <person name="LaButti K.M."/>
            <person name="Lechner B.E."/>
            <person name="Liimatainen K."/>
            <person name="Lipzen A."/>
            <person name="Lukacs Z."/>
            <person name="Mihaltcheva S."/>
            <person name="Morgado L.N."/>
            <person name="Niskanen T."/>
            <person name="Noordeloos M.E."/>
            <person name="Ohm R.A."/>
            <person name="Ortiz-Santana B."/>
            <person name="Ovrebo C."/>
            <person name="Racz N."/>
            <person name="Riley R."/>
            <person name="Savchenko A."/>
            <person name="Shiryaev A."/>
            <person name="Soop K."/>
            <person name="Spirin V."/>
            <person name="Szebenyi C."/>
            <person name="Tomsovsky M."/>
            <person name="Tulloss R.E."/>
            <person name="Uehling J."/>
            <person name="Grigoriev I.V."/>
            <person name="Vagvolgyi C."/>
            <person name="Papp T."/>
            <person name="Martin F.M."/>
            <person name="Miettinen O."/>
            <person name="Hibbett D.S."/>
            <person name="Nagy L.G."/>
        </authorList>
    </citation>
    <scope>NUCLEOTIDE SEQUENCE [LARGE SCALE GENOMIC DNA]</scope>
    <source>
        <strain evidence="1 2">NL-1719</strain>
    </source>
</reference>
<dbReference type="Proteomes" id="UP000308600">
    <property type="component" value="Unassembled WGS sequence"/>
</dbReference>
<proteinExistence type="predicted"/>
<gene>
    <name evidence="1" type="ORF">BDN72DRAFT_958632</name>
</gene>
<organism evidence="1 2">
    <name type="scientific">Pluteus cervinus</name>
    <dbReference type="NCBI Taxonomy" id="181527"/>
    <lineage>
        <taxon>Eukaryota</taxon>
        <taxon>Fungi</taxon>
        <taxon>Dikarya</taxon>
        <taxon>Basidiomycota</taxon>
        <taxon>Agaricomycotina</taxon>
        <taxon>Agaricomycetes</taxon>
        <taxon>Agaricomycetidae</taxon>
        <taxon>Agaricales</taxon>
        <taxon>Pluteineae</taxon>
        <taxon>Pluteaceae</taxon>
        <taxon>Pluteus</taxon>
    </lineage>
</organism>
<evidence type="ECO:0000313" key="1">
    <source>
        <dbReference type="EMBL" id="TFK70670.1"/>
    </source>
</evidence>
<dbReference type="EMBL" id="ML208309">
    <property type="protein sequence ID" value="TFK70670.1"/>
    <property type="molecule type" value="Genomic_DNA"/>
</dbReference>
<keyword evidence="2" id="KW-1185">Reference proteome</keyword>
<sequence length="407" mass="46232">MADPQFPPEIFEKFIGHLADGEDASERRSNLRTCCYVSRIWCGLAQPILFSQVVLQSWTESQVEQFYESISTRPDLQVAFLCIKLDMQEPCPRLVDVIQRLTKLRCLRLILDEFPYASLHHDFLSHLPPTLKSTRITSLSLASICDFPVQLFFHLVALEELALKDMTYGGLKDPTPSPLDPSRWKPQLRVLLLSTTRYEEADIVPWFLASECAFDLSRLSTFWAIERSNSDVAYGLVCGLVASVSSSLEDVLIDPPTGCVGNQPLTNTFPSQELQSLRIATVAMLQDGYESFNAVPWLINFLTNLPEPDKLEELELPCEFRGSNCKSQQGLIRQGWPKVDILLGSSVFRNLKDVRIICYCERGNDESFMLRSSLNLILPQLLKRGILRVEYTGLTSYVTSRIRPWLD</sequence>
<evidence type="ECO:0000313" key="2">
    <source>
        <dbReference type="Proteomes" id="UP000308600"/>
    </source>
</evidence>